<reference evidence="2" key="1">
    <citation type="submission" date="2019-04" db="EMBL/GenBank/DDBJ databases">
        <title>Friends and foes A comparative genomics studyof 23 Aspergillus species from section Flavi.</title>
        <authorList>
            <consortium name="DOE Joint Genome Institute"/>
            <person name="Kjaerbolling I."/>
            <person name="Vesth T."/>
            <person name="Frisvad J.C."/>
            <person name="Nybo J.L."/>
            <person name="Theobald S."/>
            <person name="Kildgaard S."/>
            <person name="Isbrandt T."/>
            <person name="Kuo A."/>
            <person name="Sato A."/>
            <person name="Lyhne E.K."/>
            <person name="Kogle M.E."/>
            <person name="Wiebenga A."/>
            <person name="Kun R.S."/>
            <person name="Lubbers R.J."/>
            <person name="Makela M.R."/>
            <person name="Barry K."/>
            <person name="Chovatia M."/>
            <person name="Clum A."/>
            <person name="Daum C."/>
            <person name="Haridas S."/>
            <person name="He G."/>
            <person name="LaButti K."/>
            <person name="Lipzen A."/>
            <person name="Mondo S."/>
            <person name="Riley R."/>
            <person name="Salamov A."/>
            <person name="Simmons B.A."/>
            <person name="Magnuson J.K."/>
            <person name="Henrissat B."/>
            <person name="Mortensen U.H."/>
            <person name="Larsen T.O."/>
            <person name="Devries R.P."/>
            <person name="Grigoriev I.V."/>
            <person name="Machida M."/>
            <person name="Baker S.E."/>
            <person name="Andersen M.R."/>
        </authorList>
    </citation>
    <scope>NUCLEOTIDE SEQUENCE [LARGE SCALE GENOMIC DNA]</scope>
    <source>
        <strain evidence="2">CBS 553.77</strain>
    </source>
</reference>
<keyword evidence="2" id="KW-1185">Reference proteome</keyword>
<organism evidence="1 2">
    <name type="scientific">Aspergillus coremiiformis</name>
    <dbReference type="NCBI Taxonomy" id="138285"/>
    <lineage>
        <taxon>Eukaryota</taxon>
        <taxon>Fungi</taxon>
        <taxon>Dikarya</taxon>
        <taxon>Ascomycota</taxon>
        <taxon>Pezizomycotina</taxon>
        <taxon>Eurotiomycetes</taxon>
        <taxon>Eurotiomycetidae</taxon>
        <taxon>Eurotiales</taxon>
        <taxon>Aspergillaceae</taxon>
        <taxon>Aspergillus</taxon>
        <taxon>Aspergillus subgen. Circumdati</taxon>
    </lineage>
</organism>
<name>A0A5N6ZAC0_9EURO</name>
<proteinExistence type="predicted"/>
<evidence type="ECO:0000313" key="2">
    <source>
        <dbReference type="Proteomes" id="UP000327118"/>
    </source>
</evidence>
<evidence type="ECO:0000313" key="1">
    <source>
        <dbReference type="EMBL" id="KAE8354611.1"/>
    </source>
</evidence>
<dbReference type="EMBL" id="ML739069">
    <property type="protein sequence ID" value="KAE8354611.1"/>
    <property type="molecule type" value="Genomic_DNA"/>
</dbReference>
<accession>A0A5N6ZAC0</accession>
<dbReference type="AlphaFoldDB" id="A0A5N6ZAC0"/>
<sequence length="100" mass="11465">MKTRGLPSQLLTSPLLLILSLDDHPFRTHYSAVFRSNSHEVGSILQHYQWTTTTHIWKSCSWRLVRGIRSVLLTYLYVGRIPAEIGPGLRDHRHVASTES</sequence>
<gene>
    <name evidence="1" type="ORF">BDV28DRAFT_130682</name>
</gene>
<dbReference type="Proteomes" id="UP000327118">
    <property type="component" value="Unassembled WGS sequence"/>
</dbReference>
<protein>
    <submittedName>
        <fullName evidence="1">Uncharacterized protein</fullName>
    </submittedName>
</protein>